<dbReference type="SUPFAM" id="SSF52540">
    <property type="entry name" value="P-loop containing nucleoside triphosphate hydrolases"/>
    <property type="match status" value="1"/>
</dbReference>
<dbReference type="InterPro" id="IPR050742">
    <property type="entry name" value="Helicase_Restrict-Modif_Enz"/>
</dbReference>
<dbReference type="PANTHER" id="PTHR47396">
    <property type="entry name" value="TYPE I RESTRICTION ENZYME ECOKI R PROTEIN"/>
    <property type="match status" value="1"/>
</dbReference>
<evidence type="ECO:0000259" key="1">
    <source>
        <dbReference type="Pfam" id="PF04851"/>
    </source>
</evidence>
<keyword evidence="2" id="KW-0547">Nucleotide-binding</keyword>
<protein>
    <submittedName>
        <fullName evidence="2">DEAD/DEAH box helicase family protein</fullName>
    </submittedName>
</protein>
<dbReference type="PANTHER" id="PTHR47396:SF1">
    <property type="entry name" value="ATP-DEPENDENT HELICASE IRC3-RELATED"/>
    <property type="match status" value="1"/>
</dbReference>
<dbReference type="InterPro" id="IPR006935">
    <property type="entry name" value="Helicase/UvrB_N"/>
</dbReference>
<dbReference type="EMBL" id="JAGFNY010000001">
    <property type="protein sequence ID" value="MBW7569501.1"/>
    <property type="molecule type" value="Genomic_DNA"/>
</dbReference>
<evidence type="ECO:0000313" key="3">
    <source>
        <dbReference type="Proteomes" id="UP000731465"/>
    </source>
</evidence>
<evidence type="ECO:0000313" key="2">
    <source>
        <dbReference type="EMBL" id="MBW7569501.1"/>
    </source>
</evidence>
<gene>
    <name evidence="2" type="ORF">J5V48_01145</name>
</gene>
<feature type="domain" description="Helicase/UvrB N-terminal" evidence="1">
    <location>
        <begin position="8"/>
        <end position="175"/>
    </location>
</feature>
<dbReference type="Gene3D" id="3.40.50.300">
    <property type="entry name" value="P-loop containing nucleotide triphosphate hydrolases"/>
    <property type="match status" value="2"/>
</dbReference>
<proteinExistence type="predicted"/>
<accession>A0ABS7DDW9</accession>
<dbReference type="RefSeq" id="WP_219936083.1">
    <property type="nucleotide sequence ID" value="NZ_JAGFNY010000001.1"/>
</dbReference>
<keyword evidence="3" id="KW-1185">Reference proteome</keyword>
<reference evidence="2 3" key="1">
    <citation type="submission" date="2021-03" db="EMBL/GenBank/DDBJ databases">
        <title>Succinivibrio sp. nov. isolated from feces of cow.</title>
        <authorList>
            <person name="Choi J.-Y."/>
        </authorList>
    </citation>
    <scope>NUCLEOTIDE SEQUENCE [LARGE SCALE GENOMIC DNA]</scope>
    <source>
        <strain evidence="2 3">AGMB01872</strain>
    </source>
</reference>
<dbReference type="Pfam" id="PF04851">
    <property type="entry name" value="ResIII"/>
    <property type="match status" value="1"/>
</dbReference>
<dbReference type="InterPro" id="IPR027417">
    <property type="entry name" value="P-loop_NTPase"/>
</dbReference>
<keyword evidence="2" id="KW-0067">ATP-binding</keyword>
<name>A0ABS7DDW9_9GAMM</name>
<dbReference type="GO" id="GO:0004386">
    <property type="term" value="F:helicase activity"/>
    <property type="evidence" value="ECO:0007669"/>
    <property type="project" value="UniProtKB-KW"/>
</dbReference>
<organism evidence="2 3">
    <name type="scientific">Succinivibrio faecicola</name>
    <dbReference type="NCBI Taxonomy" id="2820300"/>
    <lineage>
        <taxon>Bacteria</taxon>
        <taxon>Pseudomonadati</taxon>
        <taxon>Pseudomonadota</taxon>
        <taxon>Gammaproteobacteria</taxon>
        <taxon>Aeromonadales</taxon>
        <taxon>Succinivibrionaceae</taxon>
        <taxon>Succinivibrio</taxon>
    </lineage>
</organism>
<keyword evidence="2" id="KW-0378">Hydrolase</keyword>
<keyword evidence="2" id="KW-0347">Helicase</keyword>
<sequence>MLEEVKLLQERAIHELVNQISNKDEVVFKAPTGAGKTYIMARFMDELLSKNDKVIFIVSSLSKANLAQQNYDKFNEFLEFGFVQNLRPHLISSESSGENALYIPTLDNVYVLPRDLYKDKSKLKGQQALQKFLLEIRDQDIEINLIKDECHIATNNLDELKPYFSKIINISATPKKNQKVTVEISEKDAVDTSLIKRVQYCSERNFGDDDFSIGSVQYNELLKALDSLQNCKEEYLKKSNINPCLIIQISNKELGEEQVKVIEHALSLPKYKDMKWVSYTTDPKLCKTNDQLIKASPSKWEKYAKPNDSTIDVIIFKMAITEGWDIPRANMLFQIRDSKSKQLDEQVLGRVRRNPRLMDFEKIADEKEKLLFTTAYVWGIKDNSNENKAIDVTLKGTFPDGDWVKNEIQEEIKVKITKLADLKKTKSNFDIDSYLNGKPDPIARKSIFDLHRELSKSSNRIQNECKRYMLSEYGEEYSRYFGFVNNLSDIKSKVRTVLSSDASSIEVVKNSLNKDLEVSLPYNSLYFQNKKFSLSDINGVWDNGNDMKEFSFDSDSEKDWVYKMLHDFHIKKISLGVDNDVLLVGKNYLQNSAIKYEYYADGSHFSYPDFVLKDKNDRIFLFEVKSLNTSASLNLDPAEYQQKVNLLKDLYLKVSSKVDHYFCLPVLNGSTWTIYCYFKGNCYELNYDQFKSAVNDVNFDLSPYMK</sequence>
<dbReference type="Proteomes" id="UP000731465">
    <property type="component" value="Unassembled WGS sequence"/>
</dbReference>
<comment type="caution">
    <text evidence="2">The sequence shown here is derived from an EMBL/GenBank/DDBJ whole genome shotgun (WGS) entry which is preliminary data.</text>
</comment>